<evidence type="ECO:0000313" key="5">
    <source>
        <dbReference type="RefSeq" id="XP_017775085.1"/>
    </source>
</evidence>
<keyword evidence="2" id="KW-1133">Transmembrane helix</keyword>
<protein>
    <submittedName>
        <fullName evidence="5">Connectin-like isoform X1</fullName>
    </submittedName>
</protein>
<evidence type="ECO:0000313" key="4">
    <source>
        <dbReference type="Proteomes" id="UP000695000"/>
    </source>
</evidence>
<proteinExistence type="predicted"/>
<dbReference type="Gene3D" id="3.80.10.10">
    <property type="entry name" value="Ribonuclease Inhibitor"/>
    <property type="match status" value="2"/>
</dbReference>
<evidence type="ECO:0000256" key="3">
    <source>
        <dbReference type="SAM" id="SignalP"/>
    </source>
</evidence>
<dbReference type="Pfam" id="PF13855">
    <property type="entry name" value="LRR_8"/>
    <property type="match status" value="1"/>
</dbReference>
<dbReference type="Proteomes" id="UP000695000">
    <property type="component" value="Unplaced"/>
</dbReference>
<evidence type="ECO:0000256" key="1">
    <source>
        <dbReference type="ARBA" id="ARBA00022729"/>
    </source>
</evidence>
<dbReference type="InterPro" id="IPR032675">
    <property type="entry name" value="LRR_dom_sf"/>
</dbReference>
<feature type="signal peptide" evidence="3">
    <location>
        <begin position="1"/>
        <end position="19"/>
    </location>
</feature>
<accession>A0ABM1MKI5</accession>
<feature type="chain" id="PRO_5046255917" evidence="3">
    <location>
        <begin position="20"/>
        <end position="437"/>
    </location>
</feature>
<reference evidence="5" key="1">
    <citation type="submission" date="2025-08" db="UniProtKB">
        <authorList>
            <consortium name="RefSeq"/>
        </authorList>
    </citation>
    <scope>IDENTIFICATION</scope>
    <source>
        <tissue evidence="5">Whole Larva</tissue>
    </source>
</reference>
<feature type="transmembrane region" description="Helical" evidence="2">
    <location>
        <begin position="329"/>
        <end position="353"/>
    </location>
</feature>
<sequence length="437" mass="50328">MIVLEIILYVIFGFYVTCGMNKVCNSNTCGYVNCYNGNFTTFGDWKCTNIHYLNFISNNIRISELRKLTCYKIIKVELSRNNISNLPNFVFNGTQIDQLFLDNNNISKISTNTFHGMSALTDISLKHNSIKLIDPQSIPKAWIVELSNNLLETIDANMFVNISYVKHLILDNNYIKRINEKSFKGFIGFNIYLNFNKLQYLGVKSVPAVERLSLRGNQLLDINQNVFVNITKLSYIDVSLNCIQKLNVLLINKYFWKNSIQFDNCSSVDIEGNQEENKQFTETYDDMKIIENQGNASDQTNEMAKITTESFPMEWKVPSMETDDISKKFIIYAEIIGILLLIIAIQTVLIIWYRWRTNPISNTETNFDNGEYVEPINEYEEVNNFVIERESNGYSISNTVSNDNNGGYIEPTNEYEEINDVVIERESSGYIVPLPAL</sequence>
<evidence type="ECO:0000256" key="2">
    <source>
        <dbReference type="SAM" id="Phobius"/>
    </source>
</evidence>
<keyword evidence="2" id="KW-0472">Membrane</keyword>
<gene>
    <name evidence="5" type="primary">LOC108561589</name>
</gene>
<keyword evidence="4" id="KW-1185">Reference proteome</keyword>
<dbReference type="InterPro" id="IPR050328">
    <property type="entry name" value="Dev_Immune_Receptor"/>
</dbReference>
<dbReference type="RefSeq" id="XP_017775085.1">
    <property type="nucleotide sequence ID" value="XM_017919596.1"/>
</dbReference>
<dbReference type="PANTHER" id="PTHR24373">
    <property type="entry name" value="SLIT RELATED LEUCINE-RICH REPEAT NEURONAL PROTEIN"/>
    <property type="match status" value="1"/>
</dbReference>
<organism evidence="4 5">
    <name type="scientific">Nicrophorus vespilloides</name>
    <name type="common">Boreal carrion beetle</name>
    <dbReference type="NCBI Taxonomy" id="110193"/>
    <lineage>
        <taxon>Eukaryota</taxon>
        <taxon>Metazoa</taxon>
        <taxon>Ecdysozoa</taxon>
        <taxon>Arthropoda</taxon>
        <taxon>Hexapoda</taxon>
        <taxon>Insecta</taxon>
        <taxon>Pterygota</taxon>
        <taxon>Neoptera</taxon>
        <taxon>Endopterygota</taxon>
        <taxon>Coleoptera</taxon>
        <taxon>Polyphaga</taxon>
        <taxon>Staphyliniformia</taxon>
        <taxon>Silphidae</taxon>
        <taxon>Nicrophorinae</taxon>
        <taxon>Nicrophorus</taxon>
    </lineage>
</organism>
<name>A0ABM1MKI5_NICVS</name>
<dbReference type="InterPro" id="IPR001611">
    <property type="entry name" value="Leu-rich_rpt"/>
</dbReference>
<keyword evidence="1 3" id="KW-0732">Signal</keyword>
<dbReference type="SUPFAM" id="SSF52058">
    <property type="entry name" value="L domain-like"/>
    <property type="match status" value="1"/>
</dbReference>
<dbReference type="PANTHER" id="PTHR24373:SF393">
    <property type="entry name" value="PROTEIN SLIT-LIKE PROTEIN"/>
    <property type="match status" value="1"/>
</dbReference>
<dbReference type="GeneID" id="108561589"/>
<keyword evidence="2" id="KW-0812">Transmembrane</keyword>